<proteinExistence type="predicted"/>
<evidence type="ECO:0000313" key="2">
    <source>
        <dbReference type="Proteomes" id="UP000012099"/>
    </source>
</evidence>
<name>A0ABP2T9G9_9LEPT</name>
<gene>
    <name evidence="1" type="ORF">LEP1GSC035_4941</name>
</gene>
<sequence length="57" mass="7046">MFLGSDSNFDKYFYLTKKEFVLKFMILRFSKKSLRVFFKMVTIKILKWGRVYDEKSF</sequence>
<keyword evidence="2" id="KW-1185">Reference proteome</keyword>
<reference evidence="1 2" key="1">
    <citation type="submission" date="2013-01" db="EMBL/GenBank/DDBJ databases">
        <authorList>
            <person name="Harkins D.M."/>
            <person name="Durkin A.S."/>
            <person name="Brinkac L.M."/>
            <person name="Haft D.H."/>
            <person name="Selengut J.D."/>
            <person name="Sanka R."/>
            <person name="DePew J."/>
            <person name="Purushe J."/>
            <person name="Whelen A.C."/>
            <person name="Vinetz J.M."/>
            <person name="Sutton G.G."/>
            <person name="Nierman W.C."/>
            <person name="Fouts D.E."/>
        </authorList>
    </citation>
    <scope>NUCLEOTIDE SEQUENCE [LARGE SCALE GENOMIC DNA]</scope>
    <source>
        <strain evidence="1 2">2007001578</strain>
    </source>
</reference>
<comment type="caution">
    <text evidence="1">The sequence shown here is derived from an EMBL/GenBank/DDBJ whole genome shotgun (WGS) entry which is preliminary data.</text>
</comment>
<evidence type="ECO:0000313" key="1">
    <source>
        <dbReference type="EMBL" id="EMN00947.1"/>
    </source>
</evidence>
<protein>
    <submittedName>
        <fullName evidence="1">Uncharacterized protein</fullName>
    </submittedName>
</protein>
<organism evidence="1 2">
    <name type="scientific">Leptospira noguchii str. 2007001578</name>
    <dbReference type="NCBI Taxonomy" id="1049974"/>
    <lineage>
        <taxon>Bacteria</taxon>
        <taxon>Pseudomonadati</taxon>
        <taxon>Spirochaetota</taxon>
        <taxon>Spirochaetia</taxon>
        <taxon>Leptospirales</taxon>
        <taxon>Leptospiraceae</taxon>
        <taxon>Leptospira</taxon>
    </lineage>
</organism>
<accession>A0ABP2T9G9</accession>
<dbReference type="Proteomes" id="UP000012099">
    <property type="component" value="Unassembled WGS sequence"/>
</dbReference>
<dbReference type="EMBL" id="AHMH02000069">
    <property type="protein sequence ID" value="EMN00947.1"/>
    <property type="molecule type" value="Genomic_DNA"/>
</dbReference>